<feature type="signal peptide" evidence="1">
    <location>
        <begin position="1"/>
        <end position="24"/>
    </location>
</feature>
<proteinExistence type="evidence at transcript level"/>
<dbReference type="EMBL" id="KF860546">
    <property type="protein sequence ID" value="AIW62501.1"/>
    <property type="molecule type" value="mRNA"/>
</dbReference>
<sequence length="156" mass="16822">MLRNFRSIGLAALCTFMYLHQAVAQSSEEGFCLSPRAPDFASVECASDEDDYDILICRANCFEGFEFPGGTTQDVHKCNELTGNGLQSTTFGVAERLAPLRAKTTVRVREATFACASKISVVIAVPMLSAFAIQSNDIMLPASGNAIIPTLRVHAI</sequence>
<reference evidence="2" key="1">
    <citation type="submission" date="2013-11" db="EMBL/GenBank/DDBJ databases">
        <authorList>
            <person name="Thropp P.A."/>
            <person name="Correa S.M."/>
            <person name="Garb J.E."/>
            <person name="Binford G.J."/>
        </authorList>
    </citation>
    <scope>NUCLEOTIDE SEQUENCE</scope>
    <source>
        <tissue evidence="2">Venom gland</tissue>
    </source>
</reference>
<feature type="chain" id="PRO_5001978244" evidence="1">
    <location>
        <begin position="25"/>
        <end position="156"/>
    </location>
</feature>
<dbReference type="AlphaFoldDB" id="A0A0A0V9P1"/>
<keyword evidence="1" id="KW-0732">Signal</keyword>
<accession>A0A0A0V9P1</accession>
<evidence type="ECO:0000313" key="2">
    <source>
        <dbReference type="EMBL" id="AIW62501.1"/>
    </source>
</evidence>
<protein>
    <submittedName>
        <fullName evidence="2">Hemolectin-like protein</fullName>
    </submittedName>
</protein>
<organism evidence="2">
    <name type="scientific">Scytodes thoracica</name>
    <name type="common">Spitting spider</name>
    <name type="synonym">Aranea thoracica</name>
    <dbReference type="NCBI Taxonomy" id="1112478"/>
    <lineage>
        <taxon>Eukaryota</taxon>
        <taxon>Metazoa</taxon>
        <taxon>Ecdysozoa</taxon>
        <taxon>Arthropoda</taxon>
        <taxon>Chelicerata</taxon>
        <taxon>Arachnida</taxon>
        <taxon>Araneae</taxon>
        <taxon>Araneomorphae</taxon>
        <taxon>Haplogynae</taxon>
        <taxon>Scytodoidea</taxon>
        <taxon>Scytodidae</taxon>
        <taxon>Scytodes</taxon>
    </lineage>
</organism>
<name>A0A0A0V9P1_SCYTH</name>
<evidence type="ECO:0000256" key="1">
    <source>
        <dbReference type="SAM" id="SignalP"/>
    </source>
</evidence>
<reference evidence="2" key="2">
    <citation type="journal article" date="2014" name="J. Proteome Res.">
        <title>Spit and venom from scytodes spiders: a diverse and distinct cocktail.</title>
        <authorList>
            <person name="Zobel-Thropp P.A."/>
            <person name="Correa S.M."/>
            <person name="Garb J.E."/>
            <person name="Binford G.J."/>
        </authorList>
    </citation>
    <scope>NUCLEOTIDE SEQUENCE</scope>
    <source>
        <tissue evidence="2">Venom gland</tissue>
    </source>
</reference>